<keyword evidence="1" id="KW-0732">Signal</keyword>
<dbReference type="Proteomes" id="UP001392437">
    <property type="component" value="Unassembled WGS sequence"/>
</dbReference>
<keyword evidence="3" id="KW-1185">Reference proteome</keyword>
<evidence type="ECO:0000313" key="3">
    <source>
        <dbReference type="Proteomes" id="UP001392437"/>
    </source>
</evidence>
<sequence>MYAPIAIVAAAAAFMAFVQPVAAENCRTNIAYCGYNLLKRGNYRSEIVASLRAANQPVDDQHINYSLFMCNGPDDVPFRYFCPNCVDGGSGKSDYCL</sequence>
<evidence type="ECO:0000256" key="1">
    <source>
        <dbReference type="SAM" id="SignalP"/>
    </source>
</evidence>
<name>A0AAW0QKV5_9PEZI</name>
<organism evidence="2 3">
    <name type="scientific">Apiospora kogelbergensis</name>
    <dbReference type="NCBI Taxonomy" id="1337665"/>
    <lineage>
        <taxon>Eukaryota</taxon>
        <taxon>Fungi</taxon>
        <taxon>Dikarya</taxon>
        <taxon>Ascomycota</taxon>
        <taxon>Pezizomycotina</taxon>
        <taxon>Sordariomycetes</taxon>
        <taxon>Xylariomycetidae</taxon>
        <taxon>Amphisphaeriales</taxon>
        <taxon>Apiosporaceae</taxon>
        <taxon>Apiospora</taxon>
    </lineage>
</organism>
<dbReference type="AlphaFoldDB" id="A0AAW0QKV5"/>
<feature type="signal peptide" evidence="1">
    <location>
        <begin position="1"/>
        <end position="23"/>
    </location>
</feature>
<proteinExistence type="predicted"/>
<protein>
    <submittedName>
        <fullName evidence="2">Uncharacterized protein</fullName>
    </submittedName>
</protein>
<comment type="caution">
    <text evidence="2">The sequence shown here is derived from an EMBL/GenBank/DDBJ whole genome shotgun (WGS) entry which is preliminary data.</text>
</comment>
<dbReference type="EMBL" id="JAQQWP010000008">
    <property type="protein sequence ID" value="KAK8106592.1"/>
    <property type="molecule type" value="Genomic_DNA"/>
</dbReference>
<evidence type="ECO:0000313" key="2">
    <source>
        <dbReference type="EMBL" id="KAK8106592.1"/>
    </source>
</evidence>
<gene>
    <name evidence="2" type="ORF">PG999_009951</name>
</gene>
<accession>A0AAW0QKV5</accession>
<reference evidence="2 3" key="1">
    <citation type="submission" date="2023-01" db="EMBL/GenBank/DDBJ databases">
        <title>Analysis of 21 Apiospora genomes using comparative genomics revels a genus with tremendous synthesis potential of carbohydrate active enzymes and secondary metabolites.</title>
        <authorList>
            <person name="Sorensen T."/>
        </authorList>
    </citation>
    <scope>NUCLEOTIDE SEQUENCE [LARGE SCALE GENOMIC DNA]</scope>
    <source>
        <strain evidence="2 3">CBS 117206</strain>
    </source>
</reference>
<feature type="chain" id="PRO_5043699023" evidence="1">
    <location>
        <begin position="24"/>
        <end position="97"/>
    </location>
</feature>